<feature type="non-terminal residue" evidence="2">
    <location>
        <position position="1"/>
    </location>
</feature>
<reference evidence="2 3" key="1">
    <citation type="submission" date="2014-04" db="EMBL/GenBank/DDBJ databases">
        <authorList>
            <consortium name="DOE Joint Genome Institute"/>
            <person name="Kuo A."/>
            <person name="Girlanda M."/>
            <person name="Perotto S."/>
            <person name="Kohler A."/>
            <person name="Nagy L.G."/>
            <person name="Floudas D."/>
            <person name="Copeland A."/>
            <person name="Barry K.W."/>
            <person name="Cichocki N."/>
            <person name="Veneault-Fourrey C."/>
            <person name="LaButti K."/>
            <person name="Lindquist E.A."/>
            <person name="Lipzen A."/>
            <person name="Lundell T."/>
            <person name="Morin E."/>
            <person name="Murat C."/>
            <person name="Sun H."/>
            <person name="Tunlid A."/>
            <person name="Henrissat B."/>
            <person name="Grigoriev I.V."/>
            <person name="Hibbett D.S."/>
            <person name="Martin F."/>
            <person name="Nordberg H.P."/>
            <person name="Cantor M.N."/>
            <person name="Hua S.X."/>
        </authorList>
    </citation>
    <scope>NUCLEOTIDE SEQUENCE [LARGE SCALE GENOMIC DNA]</scope>
    <source>
        <strain evidence="2 3">MUT 4182</strain>
    </source>
</reference>
<sequence length="60" mass="6970">PLTQTAFTERCNEVWRREGFSWLTGHSFRIGGATELLLQGRPLDVVQKQGRWKSSTFLLY</sequence>
<gene>
    <name evidence="2" type="ORF">M407DRAFT_43894</name>
</gene>
<dbReference type="Proteomes" id="UP000054248">
    <property type="component" value="Unassembled WGS sequence"/>
</dbReference>
<feature type="non-terminal residue" evidence="2">
    <location>
        <position position="60"/>
    </location>
</feature>
<dbReference type="InterPro" id="IPR013762">
    <property type="entry name" value="Integrase-like_cat_sf"/>
</dbReference>
<evidence type="ECO:0000256" key="1">
    <source>
        <dbReference type="ARBA" id="ARBA00023172"/>
    </source>
</evidence>
<protein>
    <recommendedName>
        <fullName evidence="4">Tyr recombinase domain-containing protein</fullName>
    </recommendedName>
</protein>
<dbReference type="SUPFAM" id="SSF56349">
    <property type="entry name" value="DNA breaking-rejoining enzymes"/>
    <property type="match status" value="1"/>
</dbReference>
<dbReference type="HOGENOM" id="CLU_003292_9_2_1"/>
<dbReference type="OrthoDB" id="2681442at2759"/>
<reference evidence="3" key="2">
    <citation type="submission" date="2015-01" db="EMBL/GenBank/DDBJ databases">
        <title>Evolutionary Origins and Diversification of the Mycorrhizal Mutualists.</title>
        <authorList>
            <consortium name="DOE Joint Genome Institute"/>
            <consortium name="Mycorrhizal Genomics Consortium"/>
            <person name="Kohler A."/>
            <person name="Kuo A."/>
            <person name="Nagy L.G."/>
            <person name="Floudas D."/>
            <person name="Copeland A."/>
            <person name="Barry K.W."/>
            <person name="Cichocki N."/>
            <person name="Veneault-Fourrey C."/>
            <person name="LaButti K."/>
            <person name="Lindquist E.A."/>
            <person name="Lipzen A."/>
            <person name="Lundell T."/>
            <person name="Morin E."/>
            <person name="Murat C."/>
            <person name="Riley R."/>
            <person name="Ohm R."/>
            <person name="Sun H."/>
            <person name="Tunlid A."/>
            <person name="Henrissat B."/>
            <person name="Grigoriev I.V."/>
            <person name="Hibbett D.S."/>
            <person name="Martin F."/>
        </authorList>
    </citation>
    <scope>NUCLEOTIDE SEQUENCE [LARGE SCALE GENOMIC DNA]</scope>
    <source>
        <strain evidence="3">MUT 4182</strain>
    </source>
</reference>
<evidence type="ECO:0000313" key="2">
    <source>
        <dbReference type="EMBL" id="KIO22575.1"/>
    </source>
</evidence>
<keyword evidence="1" id="KW-0233">DNA recombination</keyword>
<dbReference type="GO" id="GO:0003677">
    <property type="term" value="F:DNA binding"/>
    <property type="evidence" value="ECO:0007669"/>
    <property type="project" value="InterPro"/>
</dbReference>
<dbReference type="Gene3D" id="1.10.443.10">
    <property type="entry name" value="Intergrase catalytic core"/>
    <property type="match status" value="1"/>
</dbReference>
<dbReference type="AlphaFoldDB" id="A0A0C3Q2C7"/>
<keyword evidence="3" id="KW-1185">Reference proteome</keyword>
<name>A0A0C3Q2C7_9AGAM</name>
<evidence type="ECO:0008006" key="4">
    <source>
        <dbReference type="Google" id="ProtNLM"/>
    </source>
</evidence>
<dbReference type="GO" id="GO:0015074">
    <property type="term" value="P:DNA integration"/>
    <property type="evidence" value="ECO:0007669"/>
    <property type="project" value="InterPro"/>
</dbReference>
<evidence type="ECO:0000313" key="3">
    <source>
        <dbReference type="Proteomes" id="UP000054248"/>
    </source>
</evidence>
<organism evidence="2 3">
    <name type="scientific">Tulasnella calospora MUT 4182</name>
    <dbReference type="NCBI Taxonomy" id="1051891"/>
    <lineage>
        <taxon>Eukaryota</taxon>
        <taxon>Fungi</taxon>
        <taxon>Dikarya</taxon>
        <taxon>Basidiomycota</taxon>
        <taxon>Agaricomycotina</taxon>
        <taxon>Agaricomycetes</taxon>
        <taxon>Cantharellales</taxon>
        <taxon>Tulasnellaceae</taxon>
        <taxon>Tulasnella</taxon>
    </lineage>
</organism>
<dbReference type="GO" id="GO:0006310">
    <property type="term" value="P:DNA recombination"/>
    <property type="evidence" value="ECO:0007669"/>
    <property type="project" value="UniProtKB-KW"/>
</dbReference>
<dbReference type="STRING" id="1051891.A0A0C3Q2C7"/>
<dbReference type="EMBL" id="KN823106">
    <property type="protein sequence ID" value="KIO22575.1"/>
    <property type="molecule type" value="Genomic_DNA"/>
</dbReference>
<proteinExistence type="predicted"/>
<dbReference type="InterPro" id="IPR011010">
    <property type="entry name" value="DNA_brk_join_enz"/>
</dbReference>
<accession>A0A0C3Q2C7</accession>